<comment type="subcellular location">
    <subcellularLocation>
        <location evidence="1">Cell membrane</location>
        <topology evidence="1">Multi-pass membrane protein</topology>
    </subcellularLocation>
</comment>
<evidence type="ECO:0000313" key="9">
    <source>
        <dbReference type="EMBL" id="SVA55307.1"/>
    </source>
</evidence>
<dbReference type="AlphaFoldDB" id="A0A381WTR0"/>
<dbReference type="CDD" id="cd06261">
    <property type="entry name" value="TM_PBP2"/>
    <property type="match status" value="1"/>
</dbReference>
<gene>
    <name evidence="9" type="ORF">METZ01_LOCUS108161</name>
</gene>
<dbReference type="GO" id="GO:0055085">
    <property type="term" value="P:transmembrane transport"/>
    <property type="evidence" value="ECO:0007669"/>
    <property type="project" value="InterPro"/>
</dbReference>
<keyword evidence="2" id="KW-0813">Transport</keyword>
<proteinExistence type="predicted"/>
<keyword evidence="3" id="KW-1003">Cell membrane</keyword>
<dbReference type="PROSITE" id="PS50928">
    <property type="entry name" value="ABC_TM1"/>
    <property type="match status" value="1"/>
</dbReference>
<keyword evidence="4 7" id="KW-0812">Transmembrane</keyword>
<sequence length="193" mass="20859">MGLDRHPVERYISWIGNAAQGDLGVSPRSGASINEMIGRRLPNSALLAFIAFVVAVPTSLAAGIFAGIYPDSRLDRFLSIGSLLTISVPEFIIGVILMLVFSSKLGWLPSSTIMLPGETIMSKPEVLVLPILTITGALFAYILRMARANVMEVMESNYVRTAVLKGIPMRQVVMKHVLPNALIPTITVIANNV</sequence>
<feature type="domain" description="ABC transmembrane type-1" evidence="8">
    <location>
        <begin position="41"/>
        <end position="193"/>
    </location>
</feature>
<dbReference type="EMBL" id="UINC01012700">
    <property type="protein sequence ID" value="SVA55307.1"/>
    <property type="molecule type" value="Genomic_DNA"/>
</dbReference>
<evidence type="ECO:0000256" key="5">
    <source>
        <dbReference type="ARBA" id="ARBA00022989"/>
    </source>
</evidence>
<organism evidence="9">
    <name type="scientific">marine metagenome</name>
    <dbReference type="NCBI Taxonomy" id="408172"/>
    <lineage>
        <taxon>unclassified sequences</taxon>
        <taxon>metagenomes</taxon>
        <taxon>ecological metagenomes</taxon>
    </lineage>
</organism>
<evidence type="ECO:0000256" key="7">
    <source>
        <dbReference type="SAM" id="Phobius"/>
    </source>
</evidence>
<feature type="transmembrane region" description="Helical" evidence="7">
    <location>
        <begin position="81"/>
        <end position="107"/>
    </location>
</feature>
<dbReference type="GO" id="GO:0005886">
    <property type="term" value="C:plasma membrane"/>
    <property type="evidence" value="ECO:0007669"/>
    <property type="project" value="UniProtKB-SubCell"/>
</dbReference>
<evidence type="ECO:0000256" key="1">
    <source>
        <dbReference type="ARBA" id="ARBA00004651"/>
    </source>
</evidence>
<evidence type="ECO:0000256" key="4">
    <source>
        <dbReference type="ARBA" id="ARBA00022692"/>
    </source>
</evidence>
<dbReference type="PANTHER" id="PTHR43163:SF3">
    <property type="entry name" value="PEPTIDE ABC TRANSPORTER PERMEASE PROTEIN"/>
    <property type="match status" value="1"/>
</dbReference>
<feature type="non-terminal residue" evidence="9">
    <location>
        <position position="193"/>
    </location>
</feature>
<evidence type="ECO:0000256" key="6">
    <source>
        <dbReference type="ARBA" id="ARBA00023136"/>
    </source>
</evidence>
<evidence type="ECO:0000256" key="2">
    <source>
        <dbReference type="ARBA" id="ARBA00022448"/>
    </source>
</evidence>
<keyword evidence="5 7" id="KW-1133">Transmembrane helix</keyword>
<name>A0A381WTR0_9ZZZZ</name>
<keyword evidence="6 7" id="KW-0472">Membrane</keyword>
<feature type="transmembrane region" description="Helical" evidence="7">
    <location>
        <begin position="127"/>
        <end position="146"/>
    </location>
</feature>
<accession>A0A381WTR0</accession>
<dbReference type="SUPFAM" id="SSF161098">
    <property type="entry name" value="MetI-like"/>
    <property type="match status" value="1"/>
</dbReference>
<protein>
    <recommendedName>
        <fullName evidence="8">ABC transmembrane type-1 domain-containing protein</fullName>
    </recommendedName>
</protein>
<reference evidence="9" key="1">
    <citation type="submission" date="2018-05" db="EMBL/GenBank/DDBJ databases">
        <authorList>
            <person name="Lanie J.A."/>
            <person name="Ng W.-L."/>
            <person name="Kazmierczak K.M."/>
            <person name="Andrzejewski T.M."/>
            <person name="Davidsen T.M."/>
            <person name="Wayne K.J."/>
            <person name="Tettelin H."/>
            <person name="Glass J.I."/>
            <person name="Rusch D."/>
            <person name="Podicherti R."/>
            <person name="Tsui H.-C.T."/>
            <person name="Winkler M.E."/>
        </authorList>
    </citation>
    <scope>NUCLEOTIDE SEQUENCE</scope>
</reference>
<dbReference type="Gene3D" id="1.10.3720.10">
    <property type="entry name" value="MetI-like"/>
    <property type="match status" value="1"/>
</dbReference>
<dbReference type="InterPro" id="IPR035906">
    <property type="entry name" value="MetI-like_sf"/>
</dbReference>
<evidence type="ECO:0000259" key="8">
    <source>
        <dbReference type="PROSITE" id="PS50928"/>
    </source>
</evidence>
<feature type="transmembrane region" description="Helical" evidence="7">
    <location>
        <begin position="45"/>
        <end position="69"/>
    </location>
</feature>
<dbReference type="Pfam" id="PF00528">
    <property type="entry name" value="BPD_transp_1"/>
    <property type="match status" value="1"/>
</dbReference>
<dbReference type="PANTHER" id="PTHR43163">
    <property type="entry name" value="DIPEPTIDE TRANSPORT SYSTEM PERMEASE PROTEIN DPPB-RELATED"/>
    <property type="match status" value="1"/>
</dbReference>
<evidence type="ECO:0000256" key="3">
    <source>
        <dbReference type="ARBA" id="ARBA00022475"/>
    </source>
</evidence>
<dbReference type="InterPro" id="IPR000515">
    <property type="entry name" value="MetI-like"/>
</dbReference>